<dbReference type="Proteomes" id="UP000299102">
    <property type="component" value="Unassembled WGS sequence"/>
</dbReference>
<evidence type="ECO:0000256" key="1">
    <source>
        <dbReference type="SAM" id="MobiDB-lite"/>
    </source>
</evidence>
<comment type="caution">
    <text evidence="2">The sequence shown here is derived from an EMBL/GenBank/DDBJ whole genome shotgun (WGS) entry which is preliminary data.</text>
</comment>
<organism evidence="2 3">
    <name type="scientific">Eumeta variegata</name>
    <name type="common">Bagworm moth</name>
    <name type="synonym">Eumeta japonica</name>
    <dbReference type="NCBI Taxonomy" id="151549"/>
    <lineage>
        <taxon>Eukaryota</taxon>
        <taxon>Metazoa</taxon>
        <taxon>Ecdysozoa</taxon>
        <taxon>Arthropoda</taxon>
        <taxon>Hexapoda</taxon>
        <taxon>Insecta</taxon>
        <taxon>Pterygota</taxon>
        <taxon>Neoptera</taxon>
        <taxon>Endopterygota</taxon>
        <taxon>Lepidoptera</taxon>
        <taxon>Glossata</taxon>
        <taxon>Ditrysia</taxon>
        <taxon>Tineoidea</taxon>
        <taxon>Psychidae</taxon>
        <taxon>Oiketicinae</taxon>
        <taxon>Eumeta</taxon>
    </lineage>
</organism>
<reference evidence="2 3" key="1">
    <citation type="journal article" date="2019" name="Commun. Biol.">
        <title>The bagworm genome reveals a unique fibroin gene that provides high tensile strength.</title>
        <authorList>
            <person name="Kono N."/>
            <person name="Nakamura H."/>
            <person name="Ohtoshi R."/>
            <person name="Tomita M."/>
            <person name="Numata K."/>
            <person name="Arakawa K."/>
        </authorList>
    </citation>
    <scope>NUCLEOTIDE SEQUENCE [LARGE SCALE GENOMIC DNA]</scope>
</reference>
<evidence type="ECO:0000313" key="3">
    <source>
        <dbReference type="Proteomes" id="UP000299102"/>
    </source>
</evidence>
<gene>
    <name evidence="2" type="ORF">EVAR_48229_1</name>
</gene>
<feature type="region of interest" description="Disordered" evidence="1">
    <location>
        <begin position="26"/>
        <end position="97"/>
    </location>
</feature>
<evidence type="ECO:0000313" key="2">
    <source>
        <dbReference type="EMBL" id="GBP74180.1"/>
    </source>
</evidence>
<sequence length="227" mass="24319">MITAKQEGPLRRPEHPRALNEVVIESAAARAPAGGRRVAAPNSRERWLAVSPDLNSTWRGRRGGARARSPPAPPAPPAAAAAGAGRGSATSSRRVDDFRERRLNKLQSLIRTKNEGIRFDLSDSSANSVVLFKISLGLWCRQPRADGSCIMHAAAFSDRECALFCRAAELLLHSASRGSEGAVEQTTTRYAAQASTRVVIARHANPNGVRVTRYPLIIATARAPAAA</sequence>
<proteinExistence type="predicted"/>
<feature type="compositionally biased region" description="Low complexity" evidence="1">
    <location>
        <begin position="78"/>
        <end position="92"/>
    </location>
</feature>
<keyword evidence="3" id="KW-1185">Reference proteome</keyword>
<dbReference type="AlphaFoldDB" id="A0A4C1YGK4"/>
<accession>A0A4C1YGK4</accession>
<feature type="compositionally biased region" description="Low complexity" evidence="1">
    <location>
        <begin position="27"/>
        <end position="41"/>
    </location>
</feature>
<dbReference type="EMBL" id="BGZK01001198">
    <property type="protein sequence ID" value="GBP74180.1"/>
    <property type="molecule type" value="Genomic_DNA"/>
</dbReference>
<protein>
    <submittedName>
        <fullName evidence="2">Uncharacterized protein</fullName>
    </submittedName>
</protein>
<name>A0A4C1YGK4_EUMVA</name>